<dbReference type="OrthoDB" id="11748at2157"/>
<dbReference type="AlphaFoldDB" id="A0A0U3EDE4"/>
<feature type="transmembrane region" description="Helical" evidence="19">
    <location>
        <begin position="189"/>
        <end position="222"/>
    </location>
</feature>
<dbReference type="EC" id="2.7.8.26" evidence="5 19"/>
<keyword evidence="13 19" id="KW-0472">Membrane</keyword>
<keyword evidence="12 19" id="KW-1133">Transmembrane helix</keyword>
<dbReference type="GO" id="GO:0008818">
    <property type="term" value="F:cobalamin 5'-phosphate synthase activity"/>
    <property type="evidence" value="ECO:0007669"/>
    <property type="project" value="UniProtKB-UniRule"/>
</dbReference>
<evidence type="ECO:0000256" key="17">
    <source>
        <dbReference type="ARBA" id="ARBA00048623"/>
    </source>
</evidence>
<feature type="transmembrane region" description="Helical" evidence="19">
    <location>
        <begin position="48"/>
        <end position="65"/>
    </location>
</feature>
<keyword evidence="9 19" id="KW-0808">Transferase</keyword>
<comment type="pathway">
    <text evidence="3 19">Cofactor biosynthesis; adenosylcobalamin biosynthesis; adenosylcobalamin from cob(II)yrinate a,c-diamide: step 7/7.</text>
</comment>
<keyword evidence="8 19" id="KW-0169">Cobalamin biosynthesis</keyword>
<evidence type="ECO:0000256" key="8">
    <source>
        <dbReference type="ARBA" id="ARBA00022573"/>
    </source>
</evidence>
<evidence type="ECO:0000256" key="13">
    <source>
        <dbReference type="ARBA" id="ARBA00023136"/>
    </source>
</evidence>
<evidence type="ECO:0000256" key="9">
    <source>
        <dbReference type="ARBA" id="ARBA00022679"/>
    </source>
</evidence>
<dbReference type="Pfam" id="PF02654">
    <property type="entry name" value="CobS"/>
    <property type="match status" value="1"/>
</dbReference>
<comment type="function">
    <text evidence="14 19">Joins adenosylcobinamide-GDP and alpha-ribazole to generate adenosylcobalamin (Ado-cobalamin). Also synthesizes adenosylcobalamin 5'-phosphate from adenosylcobinamide-GDP and alpha-ribazole 5'-phosphate.</text>
</comment>
<proteinExistence type="inferred from homology"/>
<dbReference type="PANTHER" id="PTHR34148">
    <property type="entry name" value="ADENOSYLCOBINAMIDE-GDP RIBAZOLETRANSFERASE"/>
    <property type="match status" value="1"/>
</dbReference>
<dbReference type="GeneID" id="26736837"/>
<comment type="similarity">
    <text evidence="4 19">Belongs to the CobS family.</text>
</comment>
<comment type="catalytic activity">
    <reaction evidence="18 19">
        <text>alpha-ribazole 5'-phosphate + adenosylcob(III)inamide-GDP = adenosylcob(III)alamin 5'-phosphate + GMP + H(+)</text>
        <dbReference type="Rhea" id="RHEA:23560"/>
        <dbReference type="ChEBI" id="CHEBI:15378"/>
        <dbReference type="ChEBI" id="CHEBI:57918"/>
        <dbReference type="ChEBI" id="CHEBI:58115"/>
        <dbReference type="ChEBI" id="CHEBI:60487"/>
        <dbReference type="ChEBI" id="CHEBI:60493"/>
        <dbReference type="EC" id="2.7.8.26"/>
    </reaction>
</comment>
<evidence type="ECO:0000256" key="5">
    <source>
        <dbReference type="ARBA" id="ARBA00013200"/>
    </source>
</evidence>
<organism evidence="20 21">
    <name type="scientific">Methanobrevibacter millerae</name>
    <dbReference type="NCBI Taxonomy" id="230361"/>
    <lineage>
        <taxon>Archaea</taxon>
        <taxon>Methanobacteriati</taxon>
        <taxon>Methanobacteriota</taxon>
        <taxon>Methanomada group</taxon>
        <taxon>Methanobacteria</taxon>
        <taxon>Methanobacteriales</taxon>
        <taxon>Methanobacteriaceae</taxon>
        <taxon>Methanobrevibacter</taxon>
    </lineage>
</organism>
<dbReference type="InterPro" id="IPR003805">
    <property type="entry name" value="CobS"/>
</dbReference>
<feature type="transmembrane region" description="Helical" evidence="19">
    <location>
        <begin position="72"/>
        <end position="92"/>
    </location>
</feature>
<dbReference type="GO" id="GO:0051073">
    <property type="term" value="F:adenosylcobinamide-GDP ribazoletransferase activity"/>
    <property type="evidence" value="ECO:0007669"/>
    <property type="project" value="UniProtKB-UniRule"/>
</dbReference>
<evidence type="ECO:0000256" key="2">
    <source>
        <dbReference type="ARBA" id="ARBA00004651"/>
    </source>
</evidence>
<protein>
    <recommendedName>
        <fullName evidence="6 19">Adenosylcobinamide-GDP ribazoletransferase</fullName>
        <ecNumber evidence="5 19">2.7.8.26</ecNumber>
    </recommendedName>
    <alternativeName>
        <fullName evidence="16 19">Cobalamin synthase</fullName>
    </alternativeName>
    <alternativeName>
        <fullName evidence="15 19">Cobalamin-5'-phosphate synthase</fullName>
    </alternativeName>
</protein>
<dbReference type="Proteomes" id="UP000067738">
    <property type="component" value="Chromosome"/>
</dbReference>
<dbReference type="PANTHER" id="PTHR34148:SF1">
    <property type="entry name" value="ADENOSYLCOBINAMIDE-GDP RIBAZOLETRANSFERASE"/>
    <property type="match status" value="1"/>
</dbReference>
<feature type="transmembrane region" description="Helical" evidence="19">
    <location>
        <begin position="120"/>
        <end position="140"/>
    </location>
</feature>
<comment type="subcellular location">
    <subcellularLocation>
        <location evidence="2 19">Cell membrane</location>
        <topology evidence="2 19">Multi-pass membrane protein</topology>
    </subcellularLocation>
</comment>
<evidence type="ECO:0000256" key="6">
    <source>
        <dbReference type="ARBA" id="ARBA00015850"/>
    </source>
</evidence>
<accession>A0A0U3EDE4</accession>
<evidence type="ECO:0000256" key="12">
    <source>
        <dbReference type="ARBA" id="ARBA00022989"/>
    </source>
</evidence>
<comment type="catalytic activity">
    <reaction evidence="17 19">
        <text>alpha-ribazole + adenosylcob(III)inamide-GDP = adenosylcob(III)alamin + GMP + H(+)</text>
        <dbReference type="Rhea" id="RHEA:16049"/>
        <dbReference type="ChEBI" id="CHEBI:10329"/>
        <dbReference type="ChEBI" id="CHEBI:15378"/>
        <dbReference type="ChEBI" id="CHEBI:18408"/>
        <dbReference type="ChEBI" id="CHEBI:58115"/>
        <dbReference type="ChEBI" id="CHEBI:60487"/>
        <dbReference type="EC" id="2.7.8.26"/>
    </reaction>
</comment>
<dbReference type="EMBL" id="CP011266">
    <property type="protein sequence ID" value="ALT69649.1"/>
    <property type="molecule type" value="Genomic_DNA"/>
</dbReference>
<evidence type="ECO:0000256" key="16">
    <source>
        <dbReference type="ARBA" id="ARBA00032853"/>
    </source>
</evidence>
<gene>
    <name evidence="19 20" type="primary">cobS</name>
    <name evidence="20" type="ORF">sm9_1883</name>
</gene>
<dbReference type="GO" id="GO:0005886">
    <property type="term" value="C:plasma membrane"/>
    <property type="evidence" value="ECO:0007669"/>
    <property type="project" value="UniProtKB-SubCell"/>
</dbReference>
<dbReference type="KEGG" id="mmil:sm9_1883"/>
<name>A0A0U3EDE4_9EURY</name>
<evidence type="ECO:0000256" key="1">
    <source>
        <dbReference type="ARBA" id="ARBA00001946"/>
    </source>
</evidence>
<evidence type="ECO:0000256" key="3">
    <source>
        <dbReference type="ARBA" id="ARBA00004663"/>
    </source>
</evidence>
<evidence type="ECO:0000313" key="20">
    <source>
        <dbReference type="EMBL" id="ALT69649.1"/>
    </source>
</evidence>
<evidence type="ECO:0000256" key="19">
    <source>
        <dbReference type="HAMAP-Rule" id="MF_00719"/>
    </source>
</evidence>
<dbReference type="RefSeq" id="WP_058739869.1">
    <property type="nucleotide sequence ID" value="NZ_CP011266.1"/>
</dbReference>
<evidence type="ECO:0000256" key="4">
    <source>
        <dbReference type="ARBA" id="ARBA00010561"/>
    </source>
</evidence>
<keyword evidence="7 19" id="KW-1003">Cell membrane</keyword>
<evidence type="ECO:0000256" key="7">
    <source>
        <dbReference type="ARBA" id="ARBA00022475"/>
    </source>
</evidence>
<evidence type="ECO:0000256" key="10">
    <source>
        <dbReference type="ARBA" id="ARBA00022692"/>
    </source>
</evidence>
<dbReference type="PATRIC" id="fig|230361.4.peg.1947"/>
<evidence type="ECO:0000313" key="21">
    <source>
        <dbReference type="Proteomes" id="UP000067738"/>
    </source>
</evidence>
<keyword evidence="11 19" id="KW-0460">Magnesium</keyword>
<dbReference type="GO" id="GO:0009236">
    <property type="term" value="P:cobalamin biosynthetic process"/>
    <property type="evidence" value="ECO:0007669"/>
    <property type="project" value="UniProtKB-UniRule"/>
</dbReference>
<evidence type="ECO:0000256" key="18">
    <source>
        <dbReference type="ARBA" id="ARBA00049504"/>
    </source>
</evidence>
<keyword evidence="21" id="KW-1185">Reference proteome</keyword>
<evidence type="ECO:0000256" key="11">
    <source>
        <dbReference type="ARBA" id="ARBA00022842"/>
    </source>
</evidence>
<dbReference type="HAMAP" id="MF_00719">
    <property type="entry name" value="CobS"/>
    <property type="match status" value="1"/>
</dbReference>
<dbReference type="UniPathway" id="UPA00148">
    <property type="reaction ID" value="UER00238"/>
</dbReference>
<evidence type="ECO:0000256" key="15">
    <source>
        <dbReference type="ARBA" id="ARBA00032605"/>
    </source>
</evidence>
<evidence type="ECO:0000256" key="14">
    <source>
        <dbReference type="ARBA" id="ARBA00025228"/>
    </source>
</evidence>
<keyword evidence="10 19" id="KW-0812">Transmembrane</keyword>
<sequence length="260" mass="27943">MEDDDYFTEEGFSPIKSLLGLLTFSTILPINVFTSIEYMTRLTWCWPFLHLIIGILAAVCGFVCGEILHLNTFLTSALVYAFLMLITGYNHLDGVMDMADGVMVHGTPEKKISVVKDSSVGAGGIATLFIVASITIAGICNVLDYKFFMGIIICEMVAKNSLLTTALTSKPLTPGIGSYFISSTNSFNYALSTIIVAIIAFLLGGIVGLIGLLGAIISGFLISQIARRNFGVANGDVLGMSNEVGRLMALLFMSIALYFL</sequence>
<feature type="transmembrane region" description="Helical" evidence="19">
    <location>
        <begin position="18"/>
        <end position="36"/>
    </location>
</feature>
<comment type="cofactor">
    <cofactor evidence="1 19">
        <name>Mg(2+)</name>
        <dbReference type="ChEBI" id="CHEBI:18420"/>
    </cofactor>
</comment>
<feature type="transmembrane region" description="Helical" evidence="19">
    <location>
        <begin position="147"/>
        <end position="169"/>
    </location>
</feature>
<dbReference type="NCBIfam" id="TIGR00317">
    <property type="entry name" value="cobS"/>
    <property type="match status" value="1"/>
</dbReference>
<reference evidence="20 21" key="1">
    <citation type="submission" date="2015-04" db="EMBL/GenBank/DDBJ databases">
        <title>The complete genome sequence of the rumen methanogen Methanobrevibacter millerae SM9.</title>
        <authorList>
            <person name="Leahy S.C."/>
            <person name="Kelly W.J."/>
            <person name="Pacheco D.M."/>
            <person name="Li D."/>
            <person name="Altermann E."/>
            <person name="Attwood G.T."/>
        </authorList>
    </citation>
    <scope>NUCLEOTIDE SEQUENCE [LARGE SCALE GENOMIC DNA]</scope>
    <source>
        <strain evidence="20 21">SM9</strain>
    </source>
</reference>